<dbReference type="InterPro" id="IPR013595">
    <property type="entry name" value="Pept_S33_TAP-like_C"/>
</dbReference>
<protein>
    <submittedName>
        <fullName evidence="6">Alpha/Beta hydrolase protein</fullName>
    </submittedName>
</protein>
<keyword evidence="2 6" id="KW-0378">Hydrolase</keyword>
<dbReference type="InterPro" id="IPR051601">
    <property type="entry name" value="Serine_prot/Carboxylest_S33"/>
</dbReference>
<dbReference type="GO" id="GO:0016787">
    <property type="term" value="F:hydrolase activity"/>
    <property type="evidence" value="ECO:0007669"/>
    <property type="project" value="UniProtKB-KW"/>
</dbReference>
<dbReference type="AlphaFoldDB" id="A0A9P8Y308"/>
<dbReference type="Pfam" id="PF00561">
    <property type="entry name" value="Abhydrolase_1"/>
    <property type="match status" value="1"/>
</dbReference>
<dbReference type="PANTHER" id="PTHR43248:SF25">
    <property type="entry name" value="AB HYDROLASE-1 DOMAIN-CONTAINING PROTEIN-RELATED"/>
    <property type="match status" value="1"/>
</dbReference>
<accession>A0A9P8Y308</accession>
<dbReference type="RefSeq" id="XP_046011059.1">
    <property type="nucleotide sequence ID" value="XM_046158795.1"/>
</dbReference>
<dbReference type="EMBL" id="JAGTJQ010000006">
    <property type="protein sequence ID" value="KAH7028771.1"/>
    <property type="molecule type" value="Genomic_DNA"/>
</dbReference>
<organism evidence="6 7">
    <name type="scientific">Microdochium trichocladiopsis</name>
    <dbReference type="NCBI Taxonomy" id="1682393"/>
    <lineage>
        <taxon>Eukaryota</taxon>
        <taxon>Fungi</taxon>
        <taxon>Dikarya</taxon>
        <taxon>Ascomycota</taxon>
        <taxon>Pezizomycotina</taxon>
        <taxon>Sordariomycetes</taxon>
        <taxon>Xylariomycetidae</taxon>
        <taxon>Xylariales</taxon>
        <taxon>Microdochiaceae</taxon>
        <taxon>Microdochium</taxon>
    </lineage>
</organism>
<comment type="caution">
    <text evidence="6">The sequence shown here is derived from an EMBL/GenBank/DDBJ whole genome shotgun (WGS) entry which is preliminary data.</text>
</comment>
<dbReference type="Proteomes" id="UP000756346">
    <property type="component" value="Unassembled WGS sequence"/>
</dbReference>
<feature type="domain" description="Peptidase S33 tripeptidyl aminopeptidase-like C-terminal" evidence="5">
    <location>
        <begin position="443"/>
        <end position="555"/>
    </location>
</feature>
<feature type="signal peptide" evidence="3">
    <location>
        <begin position="1"/>
        <end position="23"/>
    </location>
</feature>
<dbReference type="InterPro" id="IPR029058">
    <property type="entry name" value="AB_hydrolase_fold"/>
</dbReference>
<comment type="similarity">
    <text evidence="1">Belongs to the peptidase S33 family.</text>
</comment>
<keyword evidence="3" id="KW-0732">Signal</keyword>
<proteinExistence type="inferred from homology"/>
<feature type="chain" id="PRO_5040343361" evidence="3">
    <location>
        <begin position="24"/>
        <end position="580"/>
    </location>
</feature>
<dbReference type="InterPro" id="IPR000073">
    <property type="entry name" value="AB_hydrolase_1"/>
</dbReference>
<dbReference type="GeneID" id="70188341"/>
<dbReference type="Gene3D" id="3.40.50.1820">
    <property type="entry name" value="alpha/beta hydrolase"/>
    <property type="match status" value="1"/>
</dbReference>
<evidence type="ECO:0000313" key="6">
    <source>
        <dbReference type="EMBL" id="KAH7028771.1"/>
    </source>
</evidence>
<evidence type="ECO:0000259" key="5">
    <source>
        <dbReference type="Pfam" id="PF08386"/>
    </source>
</evidence>
<evidence type="ECO:0000259" key="4">
    <source>
        <dbReference type="Pfam" id="PF00561"/>
    </source>
</evidence>
<keyword evidence="7" id="KW-1185">Reference proteome</keyword>
<name>A0A9P8Y308_9PEZI</name>
<evidence type="ECO:0000256" key="3">
    <source>
        <dbReference type="SAM" id="SignalP"/>
    </source>
</evidence>
<dbReference type="SUPFAM" id="SSF53474">
    <property type="entry name" value="alpha/beta-Hydrolases"/>
    <property type="match status" value="1"/>
</dbReference>
<reference evidence="6" key="1">
    <citation type="journal article" date="2021" name="Nat. Commun.">
        <title>Genetic determinants of endophytism in the Arabidopsis root mycobiome.</title>
        <authorList>
            <person name="Mesny F."/>
            <person name="Miyauchi S."/>
            <person name="Thiergart T."/>
            <person name="Pickel B."/>
            <person name="Atanasova L."/>
            <person name="Karlsson M."/>
            <person name="Huettel B."/>
            <person name="Barry K.W."/>
            <person name="Haridas S."/>
            <person name="Chen C."/>
            <person name="Bauer D."/>
            <person name="Andreopoulos W."/>
            <person name="Pangilinan J."/>
            <person name="LaButti K."/>
            <person name="Riley R."/>
            <person name="Lipzen A."/>
            <person name="Clum A."/>
            <person name="Drula E."/>
            <person name="Henrissat B."/>
            <person name="Kohler A."/>
            <person name="Grigoriev I.V."/>
            <person name="Martin F.M."/>
            <person name="Hacquard S."/>
        </authorList>
    </citation>
    <scope>NUCLEOTIDE SEQUENCE</scope>
    <source>
        <strain evidence="6">MPI-CAGE-CH-0230</strain>
    </source>
</reference>
<feature type="domain" description="AB hydrolase-1" evidence="4">
    <location>
        <begin position="94"/>
        <end position="283"/>
    </location>
</feature>
<dbReference type="PANTHER" id="PTHR43248">
    <property type="entry name" value="2-SUCCINYL-6-HYDROXY-2,4-CYCLOHEXADIENE-1-CARBOXYLATE SYNTHASE"/>
    <property type="match status" value="1"/>
</dbReference>
<evidence type="ECO:0000256" key="1">
    <source>
        <dbReference type="ARBA" id="ARBA00010088"/>
    </source>
</evidence>
<evidence type="ECO:0000313" key="7">
    <source>
        <dbReference type="Proteomes" id="UP000756346"/>
    </source>
</evidence>
<dbReference type="Pfam" id="PF08386">
    <property type="entry name" value="Abhydrolase_4"/>
    <property type="match status" value="1"/>
</dbReference>
<dbReference type="OrthoDB" id="425534at2759"/>
<evidence type="ECO:0000256" key="2">
    <source>
        <dbReference type="ARBA" id="ARBA00022801"/>
    </source>
</evidence>
<sequence>MCTSSVAKVFWAVSFAAAQVASANWSVTDFDWNSVTPSSTLKFTPCYNATHQCAKLQVPLDWLDPDNDALDAVTIAVIKRPAVVDENDPTFGGTIITNPGGPGGPGVAFALGWGKGLQEKADSEAKKYAILSFDPRGVGLTTPAADCHRDEFARGVWKLENRAIGPVDGGHAAVAQKAARAVVFGQLCDDAGGEHGIHRFMSTTSVARDMIKMVDDLDDIRRAASSKGDRLELRDSQEPSRLLYWGFSYGSALGQYFASIYPGRVGRMILEGIVDIHDYHHANGLTNLWDTQETFEYLWNSCYEAQDDCALYRHGDRGPGNIEKRLRGFLEQLEQEPAPYLHNRTVVSISSYDVRGVIFQGLYDPLTQFQSLAEILKDSMNGNFTGLYSRLQLPDHTTSGLPSSYTWMRDAMVAVTCGDAVSRANVSIPEIEETIKQLKKDSPDFGPEWARHLYECRGWTARPKYRFEGPWGMGPADPGLVEGKPAAPVFFITNKADTVTPRENAYVAAKSYAGSRVLLQHSVGHCATSWPSKCTADHIKRYWDAGELPPEGSSCDAECTPFKDCPESVSMVAQAHFMGM</sequence>
<gene>
    <name evidence="6" type="ORF">B0I36DRAFT_363396</name>
</gene>